<reference evidence="2" key="1">
    <citation type="journal article" date="2019" name="Sci. Rep.">
        <title>Draft genome of Tanacetum cinerariifolium, the natural source of mosquito coil.</title>
        <authorList>
            <person name="Yamashiro T."/>
            <person name="Shiraishi A."/>
            <person name="Satake H."/>
            <person name="Nakayama K."/>
        </authorList>
    </citation>
    <scope>NUCLEOTIDE SEQUENCE</scope>
</reference>
<feature type="compositionally biased region" description="Low complexity" evidence="1">
    <location>
        <begin position="13"/>
        <end position="24"/>
    </location>
</feature>
<evidence type="ECO:0000256" key="1">
    <source>
        <dbReference type="SAM" id="MobiDB-lite"/>
    </source>
</evidence>
<name>A0A699V186_TANCI</name>
<comment type="caution">
    <text evidence="2">The sequence shown here is derived from an EMBL/GenBank/DDBJ whole genome shotgun (WGS) entry which is preliminary data.</text>
</comment>
<evidence type="ECO:0000313" key="2">
    <source>
        <dbReference type="EMBL" id="GFD28972.1"/>
    </source>
</evidence>
<organism evidence="2">
    <name type="scientific">Tanacetum cinerariifolium</name>
    <name type="common">Dalmatian daisy</name>
    <name type="synonym">Chrysanthemum cinerariifolium</name>
    <dbReference type="NCBI Taxonomy" id="118510"/>
    <lineage>
        <taxon>Eukaryota</taxon>
        <taxon>Viridiplantae</taxon>
        <taxon>Streptophyta</taxon>
        <taxon>Embryophyta</taxon>
        <taxon>Tracheophyta</taxon>
        <taxon>Spermatophyta</taxon>
        <taxon>Magnoliopsida</taxon>
        <taxon>eudicotyledons</taxon>
        <taxon>Gunneridae</taxon>
        <taxon>Pentapetalae</taxon>
        <taxon>asterids</taxon>
        <taxon>campanulids</taxon>
        <taxon>Asterales</taxon>
        <taxon>Asteraceae</taxon>
        <taxon>Asteroideae</taxon>
        <taxon>Anthemideae</taxon>
        <taxon>Anthemidinae</taxon>
        <taxon>Tanacetum</taxon>
    </lineage>
</organism>
<dbReference type="EMBL" id="BKCJ011390389">
    <property type="protein sequence ID" value="GFD28972.1"/>
    <property type="molecule type" value="Genomic_DNA"/>
</dbReference>
<feature type="non-terminal residue" evidence="2">
    <location>
        <position position="1"/>
    </location>
</feature>
<proteinExistence type="predicted"/>
<dbReference type="AlphaFoldDB" id="A0A699V186"/>
<gene>
    <name evidence="2" type="ORF">Tci_900941</name>
</gene>
<feature type="region of interest" description="Disordered" evidence="1">
    <location>
        <begin position="13"/>
        <end position="34"/>
    </location>
</feature>
<accession>A0A699V186</accession>
<sequence length="34" mass="3305">ALPVAVSDGVLADACSPPSLSLLDPRSDPAEGPS</sequence>
<protein>
    <submittedName>
        <fullName evidence="2">Uncharacterized protein</fullName>
    </submittedName>
</protein>
<feature type="compositionally biased region" description="Basic and acidic residues" evidence="1">
    <location>
        <begin position="25"/>
        <end position="34"/>
    </location>
</feature>